<dbReference type="Gene3D" id="1.10.10.60">
    <property type="entry name" value="Homeodomain-like"/>
    <property type="match status" value="1"/>
</dbReference>
<dbReference type="AlphaFoldDB" id="A0A896WDL4"/>
<organism evidence="6">
    <name type="scientific">Melilotus albus</name>
    <name type="common">White sweet clover</name>
    <name type="synonym">Melilotus officinalis subsp. albus</name>
    <dbReference type="NCBI Taxonomy" id="47082"/>
    <lineage>
        <taxon>Eukaryota</taxon>
        <taxon>Viridiplantae</taxon>
        <taxon>Streptophyta</taxon>
        <taxon>Embryophyta</taxon>
        <taxon>Tracheophyta</taxon>
        <taxon>Spermatophyta</taxon>
        <taxon>Magnoliopsida</taxon>
        <taxon>eudicotyledons</taxon>
        <taxon>Gunneridae</taxon>
        <taxon>Pentapetalae</taxon>
        <taxon>rosids</taxon>
        <taxon>fabids</taxon>
        <taxon>Fabales</taxon>
        <taxon>Fabaceae</taxon>
        <taxon>Papilionoideae</taxon>
        <taxon>50 kb inversion clade</taxon>
        <taxon>NPAAA clade</taxon>
        <taxon>Hologalegina</taxon>
        <taxon>IRL clade</taxon>
        <taxon>Trifolieae</taxon>
        <taxon>Melilotus</taxon>
    </lineage>
</organism>
<protein>
    <submittedName>
        <fullName evidence="6">MYB family transcription factor</fullName>
    </submittedName>
</protein>
<keyword evidence="4" id="KW-0539">Nucleus</keyword>
<reference evidence="6" key="1">
    <citation type="journal article" name="Plants (Basel)">
        <title>NAC and MYB Families and Lignin Biosynthesis-Related Members Identification and Expression Analysis in Melilotus albus.</title>
        <authorList>
            <person name="Chen L."/>
            <person name="Wu F."/>
            <person name="Zhang J."/>
        </authorList>
    </citation>
    <scope>NUCLEOTIDE SEQUENCE</scope>
</reference>
<dbReference type="Pfam" id="PF00249">
    <property type="entry name" value="Myb_DNA-binding"/>
    <property type="match status" value="1"/>
</dbReference>
<dbReference type="InterPro" id="IPR044636">
    <property type="entry name" value="RADIALIS-like"/>
</dbReference>
<dbReference type="GO" id="GO:0003700">
    <property type="term" value="F:DNA-binding transcription factor activity"/>
    <property type="evidence" value="ECO:0007669"/>
    <property type="project" value="InterPro"/>
</dbReference>
<evidence type="ECO:0000256" key="1">
    <source>
        <dbReference type="ARBA" id="ARBA00004123"/>
    </source>
</evidence>
<dbReference type="EMBL" id="MW302502">
    <property type="protein sequence ID" value="QSD99656.1"/>
    <property type="molecule type" value="Genomic_DNA"/>
</dbReference>
<dbReference type="PANTHER" id="PTHR43952:SF75">
    <property type="entry name" value="PROTEIN RADIALIS-LIKE 6"/>
    <property type="match status" value="1"/>
</dbReference>
<comment type="subcellular location">
    <subcellularLocation>
        <location evidence="1">Nucleus</location>
    </subcellularLocation>
</comment>
<dbReference type="PROSITE" id="PS50090">
    <property type="entry name" value="MYB_LIKE"/>
    <property type="match status" value="1"/>
</dbReference>
<evidence type="ECO:0000256" key="3">
    <source>
        <dbReference type="ARBA" id="ARBA00023163"/>
    </source>
</evidence>
<dbReference type="CDD" id="cd00167">
    <property type="entry name" value="SANT"/>
    <property type="match status" value="1"/>
</dbReference>
<proteinExistence type="predicted"/>
<evidence type="ECO:0000259" key="5">
    <source>
        <dbReference type="PROSITE" id="PS50090"/>
    </source>
</evidence>
<dbReference type="InterPro" id="IPR009057">
    <property type="entry name" value="Homeodomain-like_sf"/>
</dbReference>
<accession>A0A896WDL4</accession>
<dbReference type="SUPFAM" id="SSF46689">
    <property type="entry name" value="Homeodomain-like"/>
    <property type="match status" value="1"/>
</dbReference>
<keyword evidence="2" id="KW-0805">Transcription regulation</keyword>
<evidence type="ECO:0000313" key="6">
    <source>
        <dbReference type="EMBL" id="QSD99656.1"/>
    </source>
</evidence>
<dbReference type="InterPro" id="IPR001005">
    <property type="entry name" value="SANT/Myb"/>
</dbReference>
<keyword evidence="3" id="KW-0804">Transcription</keyword>
<dbReference type="GO" id="GO:0005634">
    <property type="term" value="C:nucleus"/>
    <property type="evidence" value="ECO:0007669"/>
    <property type="project" value="UniProtKB-SubCell"/>
</dbReference>
<sequence>MSQSSAQENSKNRPKAWTWSENKAFEDGLARYPEDYMEGRWEKVATLVPGRSREEVEEHYQLLVDDIALIEVDHVMLPPYSDVYASAKTDDSTNAIKVDPLKNTKGTI</sequence>
<evidence type="ECO:0000256" key="4">
    <source>
        <dbReference type="ARBA" id="ARBA00023242"/>
    </source>
</evidence>
<dbReference type="SMART" id="SM00717">
    <property type="entry name" value="SANT"/>
    <property type="match status" value="1"/>
</dbReference>
<gene>
    <name evidence="6" type="primary">EVM0026785.1</name>
</gene>
<dbReference type="FunFam" id="1.10.10.60:FF:000154">
    <property type="entry name" value="Transcription factor SRM1"/>
    <property type="match status" value="1"/>
</dbReference>
<evidence type="ECO:0000256" key="2">
    <source>
        <dbReference type="ARBA" id="ARBA00023015"/>
    </source>
</evidence>
<feature type="domain" description="Myb-like" evidence="5">
    <location>
        <begin position="9"/>
        <end position="64"/>
    </location>
</feature>
<name>A0A896WDL4_MELAB</name>
<dbReference type="PANTHER" id="PTHR43952">
    <property type="entry name" value="MYB FAMILY TRANSCRIPTION FACTOR-RELATED"/>
    <property type="match status" value="1"/>
</dbReference>